<dbReference type="Gene3D" id="3.30.1840.10">
    <property type="entry name" value="Polyphosphate kinase middle domain"/>
    <property type="match status" value="1"/>
</dbReference>
<dbReference type="EMBL" id="BJTG01000015">
    <property type="protein sequence ID" value="GEJ59460.1"/>
    <property type="molecule type" value="Genomic_DNA"/>
</dbReference>
<feature type="active site" description="Phosphohistidine intermediate" evidence="6">
    <location>
        <position position="464"/>
    </location>
</feature>
<dbReference type="SUPFAM" id="SSF140356">
    <property type="entry name" value="PPK N-terminal domain-like"/>
    <property type="match status" value="1"/>
</dbReference>
<gene>
    <name evidence="6 13" type="primary">ppk</name>
    <name evidence="13" type="ORF">AMYX_42010</name>
</gene>
<dbReference type="Gene3D" id="3.30.870.10">
    <property type="entry name" value="Endonuclease Chain A"/>
    <property type="match status" value="2"/>
</dbReference>
<proteinExistence type="inferred from homology"/>
<feature type="domain" description="Polyphosphate kinase N-terminal" evidence="10">
    <location>
        <begin position="33"/>
        <end position="144"/>
    </location>
</feature>
<keyword evidence="14" id="KW-1185">Reference proteome</keyword>
<comment type="function">
    <text evidence="6 7">Catalyzes the reversible transfer of the terminal phosphate of ATP to form a long-chain polyphosphate (polyP).</text>
</comment>
<evidence type="ECO:0000256" key="7">
    <source>
        <dbReference type="RuleBase" id="RU003800"/>
    </source>
</evidence>
<dbReference type="EC" id="2.7.4.1" evidence="6 7"/>
<dbReference type="PIRSF" id="PIRSF015589">
    <property type="entry name" value="PP_kinase"/>
    <property type="match status" value="1"/>
</dbReference>
<comment type="cofactor">
    <cofactor evidence="6">
        <name>Mg(2+)</name>
        <dbReference type="ChEBI" id="CHEBI:18420"/>
    </cofactor>
</comment>
<dbReference type="PANTHER" id="PTHR30218">
    <property type="entry name" value="POLYPHOSPHATE KINASE"/>
    <property type="match status" value="1"/>
</dbReference>
<keyword evidence="3 6" id="KW-0547">Nucleotide-binding</keyword>
<dbReference type="CDD" id="cd09168">
    <property type="entry name" value="PLDc_PaPPK1_C2_like"/>
    <property type="match status" value="1"/>
</dbReference>
<comment type="caution">
    <text evidence="13">The sequence shown here is derived from an EMBL/GenBank/DDBJ whole genome shotgun (WGS) entry which is preliminary data.</text>
</comment>
<dbReference type="HAMAP" id="MF_00347">
    <property type="entry name" value="Polyphosphate_kinase"/>
    <property type="match status" value="1"/>
</dbReference>
<dbReference type="PANTHER" id="PTHR30218:SF0">
    <property type="entry name" value="POLYPHOSPHATE KINASE"/>
    <property type="match status" value="1"/>
</dbReference>
<feature type="region of interest" description="Disordered" evidence="8">
    <location>
        <begin position="1"/>
        <end position="25"/>
    </location>
</feature>
<evidence type="ECO:0000256" key="8">
    <source>
        <dbReference type="SAM" id="MobiDB-lite"/>
    </source>
</evidence>
<keyword evidence="1 6" id="KW-0597">Phosphoprotein</keyword>
<feature type="binding site" evidence="6">
    <location>
        <position position="434"/>
    </location>
    <ligand>
        <name>Mg(2+)</name>
        <dbReference type="ChEBI" id="CHEBI:18420"/>
    </ligand>
</feature>
<keyword evidence="5 6" id="KW-0067">ATP-binding</keyword>
<evidence type="ECO:0000259" key="11">
    <source>
        <dbReference type="Pfam" id="PF13090"/>
    </source>
</evidence>
<dbReference type="Gene3D" id="1.20.58.310">
    <property type="entry name" value="Polyphosphate kinase N-terminal domain"/>
    <property type="match status" value="1"/>
</dbReference>
<dbReference type="InterPro" id="IPR041108">
    <property type="entry name" value="PP_kinase_C_1"/>
</dbReference>
<dbReference type="InterPro" id="IPR003414">
    <property type="entry name" value="PP_kinase"/>
</dbReference>
<dbReference type="GO" id="GO:0006799">
    <property type="term" value="P:polyphosphate biosynthetic process"/>
    <property type="evidence" value="ECO:0007669"/>
    <property type="project" value="UniProtKB-UniRule"/>
</dbReference>
<feature type="binding site" evidence="6">
    <location>
        <position position="402"/>
    </location>
    <ligand>
        <name>Mg(2+)</name>
        <dbReference type="ChEBI" id="CHEBI:18420"/>
    </ligand>
</feature>
<keyword evidence="6" id="KW-0479">Metal-binding</keyword>
<evidence type="ECO:0000256" key="1">
    <source>
        <dbReference type="ARBA" id="ARBA00022553"/>
    </source>
</evidence>
<evidence type="ECO:0000313" key="14">
    <source>
        <dbReference type="Proteomes" id="UP000503640"/>
    </source>
</evidence>
<feature type="binding site" evidence="6">
    <location>
        <position position="631"/>
    </location>
    <ligand>
        <name>ATP</name>
        <dbReference type="ChEBI" id="CHEBI:30616"/>
    </ligand>
</feature>
<evidence type="ECO:0000259" key="10">
    <source>
        <dbReference type="Pfam" id="PF13089"/>
    </source>
</evidence>
<keyword evidence="6" id="KW-0460">Magnesium</keyword>
<feature type="region of interest" description="Disordered" evidence="8">
    <location>
        <begin position="329"/>
        <end position="348"/>
    </location>
</feature>
<feature type="region of interest" description="Disordered" evidence="8">
    <location>
        <begin position="704"/>
        <end position="742"/>
    </location>
</feature>
<dbReference type="Pfam" id="PF13090">
    <property type="entry name" value="PP_kinase_C"/>
    <property type="match status" value="1"/>
</dbReference>
<evidence type="ECO:0000256" key="4">
    <source>
        <dbReference type="ARBA" id="ARBA00022777"/>
    </source>
</evidence>
<feature type="domain" description="Polyphosphate kinase C-terminal" evidence="11">
    <location>
        <begin position="542"/>
        <end position="697"/>
    </location>
</feature>
<evidence type="ECO:0000256" key="6">
    <source>
        <dbReference type="HAMAP-Rule" id="MF_00347"/>
    </source>
</evidence>
<dbReference type="AlphaFoldDB" id="A0A7I9VTI0"/>
<evidence type="ECO:0000313" key="13">
    <source>
        <dbReference type="EMBL" id="GEJ59460.1"/>
    </source>
</evidence>
<evidence type="ECO:0000259" key="9">
    <source>
        <dbReference type="Pfam" id="PF02503"/>
    </source>
</evidence>
<sequence length="742" mass="82784">MATPQPTPSGSDAPIPPAAEAAAPRQAPAGDLYINRELSWLEFNQRVLDEAADASLPLADQLKFLGIVASNLDEFFMVRVAGLKTQLRSEQEEDEAPRRSWDGLDAAEQLRYVSARAHRMVDDQYRLWREVLRPQLERAKVRIVRPADLNAEQAAGAGRWFQERVLPLLTPLAKDRSHPFPRLRNKAIALAVQLPRAAGRRRRGGASTLAVVGIHGALQRLVPTGDGRTFVLVEDLVREHVSELFFTGAKLRTFAFRVTRNWDLEFDEEEGGELLALVSDRVRRRDRGAAVRLEVEADTPRELVAELAGELRLDAPDIYQVEGPLQLQDMPQLPVPEPERRRPRSQGGYVPPELAEGSIFEAIARRDWLLHHPYDAFDPVVRFIESAAEDPQVQVIKQVLYRTGKESAFVRALQRAAERGKEVEAAVFLEIQARLDETVNIDAVNALKDAGASVVYGYDAKKTHCKISLVVRLENGVPRRYVHVGTGNYNTTTARLYTDVSLLTARPELAEEVAQVFNMLTANTTGELAARGITPQWPWKRLAVAPHGLKERVLRRIEEEVAEAAAGRPARVLAKMNSLVDREVIEALYRASQAGVTVELLVRGICCLRPGVPGISERIRVHQVVDGYLEHSRIFIFGEGKRARYYISSADWMPRNFHTRVEVMAPVDDPEARQRLLQIVEAGLADTVKGRVLRAEMRDRSPVYERPAAGAPFRSQELLERSPARDPAPPPAELRPLPGGAG</sequence>
<dbReference type="GO" id="GO:0009358">
    <property type="term" value="C:polyphosphate kinase complex"/>
    <property type="evidence" value="ECO:0007669"/>
    <property type="project" value="InterPro"/>
</dbReference>
<comment type="catalytic activity">
    <reaction evidence="6 7">
        <text>[phosphate](n) + ATP = [phosphate](n+1) + ADP</text>
        <dbReference type="Rhea" id="RHEA:19573"/>
        <dbReference type="Rhea" id="RHEA-COMP:9859"/>
        <dbReference type="Rhea" id="RHEA-COMP:14280"/>
        <dbReference type="ChEBI" id="CHEBI:16838"/>
        <dbReference type="ChEBI" id="CHEBI:30616"/>
        <dbReference type="ChEBI" id="CHEBI:456216"/>
        <dbReference type="EC" id="2.7.4.1"/>
    </reaction>
</comment>
<dbReference type="InterPro" id="IPR036832">
    <property type="entry name" value="PPK_N_dom_sf"/>
</dbReference>
<feature type="binding site" evidence="6">
    <location>
        <position position="497"/>
    </location>
    <ligand>
        <name>ATP</name>
        <dbReference type="ChEBI" id="CHEBI:30616"/>
    </ligand>
</feature>
<protein>
    <recommendedName>
        <fullName evidence="6 7">Polyphosphate kinase</fullName>
        <ecNumber evidence="6 7">2.7.4.1</ecNumber>
    </recommendedName>
    <alternativeName>
        <fullName evidence="6">ATP-polyphosphate phosphotransferase</fullName>
    </alternativeName>
    <alternativeName>
        <fullName evidence="6">Polyphosphoric acid kinase</fullName>
    </alternativeName>
</protein>
<organism evidence="13 14">
    <name type="scientific">Anaeromyxobacter diazotrophicus</name>
    <dbReference type="NCBI Taxonomy" id="2590199"/>
    <lineage>
        <taxon>Bacteria</taxon>
        <taxon>Pseudomonadati</taxon>
        <taxon>Myxococcota</taxon>
        <taxon>Myxococcia</taxon>
        <taxon>Myxococcales</taxon>
        <taxon>Cystobacterineae</taxon>
        <taxon>Anaeromyxobacteraceae</taxon>
        <taxon>Anaeromyxobacter</taxon>
    </lineage>
</organism>
<dbReference type="NCBIfam" id="NF003921">
    <property type="entry name" value="PRK05443.2-2"/>
    <property type="match status" value="1"/>
</dbReference>
<comment type="PTM">
    <text evidence="6 7">An intermediate of this reaction is the autophosphorylated ppk in which a phosphate is covalently linked to a histidine residue through a N-P bond.</text>
</comment>
<evidence type="ECO:0000256" key="3">
    <source>
        <dbReference type="ARBA" id="ARBA00022741"/>
    </source>
</evidence>
<dbReference type="SUPFAM" id="SSF143724">
    <property type="entry name" value="PHP14-like"/>
    <property type="match status" value="1"/>
</dbReference>
<dbReference type="RefSeq" id="WP_176068979.1">
    <property type="nucleotide sequence ID" value="NZ_BJTG01000015.1"/>
</dbReference>
<evidence type="ECO:0000259" key="12">
    <source>
        <dbReference type="Pfam" id="PF17941"/>
    </source>
</evidence>
<dbReference type="GO" id="GO:0008976">
    <property type="term" value="F:polyphosphate kinase activity"/>
    <property type="evidence" value="ECO:0007669"/>
    <property type="project" value="UniProtKB-UniRule"/>
</dbReference>
<accession>A0A7I9VTI0</accession>
<dbReference type="GO" id="GO:0046872">
    <property type="term" value="F:metal ion binding"/>
    <property type="evidence" value="ECO:0007669"/>
    <property type="project" value="UniProtKB-KW"/>
</dbReference>
<feature type="binding site" evidence="6">
    <location>
        <position position="71"/>
    </location>
    <ligand>
        <name>ATP</name>
        <dbReference type="ChEBI" id="CHEBI:30616"/>
    </ligand>
</feature>
<comment type="similarity">
    <text evidence="6 7">Belongs to the polyphosphate kinase 1 (PPK1) family.</text>
</comment>
<name>A0A7I9VTI0_9BACT</name>
<keyword evidence="2 6" id="KW-0808">Transferase</keyword>
<dbReference type="InterPro" id="IPR025200">
    <property type="entry name" value="PPK_C_dom2"/>
</dbReference>
<evidence type="ECO:0000256" key="2">
    <source>
        <dbReference type="ARBA" id="ARBA00022679"/>
    </source>
</evidence>
<dbReference type="Pfam" id="PF17941">
    <property type="entry name" value="PP_kinase_C_1"/>
    <property type="match status" value="1"/>
</dbReference>
<dbReference type="Pfam" id="PF02503">
    <property type="entry name" value="PP_kinase"/>
    <property type="match status" value="1"/>
</dbReference>
<dbReference type="NCBIfam" id="TIGR03705">
    <property type="entry name" value="poly_P_kin"/>
    <property type="match status" value="1"/>
</dbReference>
<keyword evidence="4 6" id="KW-0418">Kinase</keyword>
<dbReference type="SUPFAM" id="SSF56024">
    <property type="entry name" value="Phospholipase D/nuclease"/>
    <property type="match status" value="2"/>
</dbReference>
<evidence type="ECO:0000256" key="5">
    <source>
        <dbReference type="ARBA" id="ARBA00022840"/>
    </source>
</evidence>
<feature type="binding site" evidence="6">
    <location>
        <position position="603"/>
    </location>
    <ligand>
        <name>ATP</name>
        <dbReference type="ChEBI" id="CHEBI:30616"/>
    </ligand>
</feature>
<dbReference type="GO" id="GO:0005524">
    <property type="term" value="F:ATP binding"/>
    <property type="evidence" value="ECO:0007669"/>
    <property type="project" value="UniProtKB-KW"/>
</dbReference>
<feature type="domain" description="Polyphosphate kinase C-terminal" evidence="12">
    <location>
        <begin position="358"/>
        <end position="524"/>
    </location>
</feature>
<dbReference type="Pfam" id="PF13089">
    <property type="entry name" value="PP_kinase_N"/>
    <property type="match status" value="1"/>
</dbReference>
<dbReference type="Proteomes" id="UP000503640">
    <property type="component" value="Unassembled WGS sequence"/>
</dbReference>
<dbReference type="InterPro" id="IPR024953">
    <property type="entry name" value="PP_kinase_middle"/>
</dbReference>
<feature type="domain" description="Polyphosphate kinase middle" evidence="9">
    <location>
        <begin position="153"/>
        <end position="332"/>
    </location>
</feature>
<reference evidence="14" key="1">
    <citation type="journal article" date="2020" name="Appl. Environ. Microbiol.">
        <title>Diazotrophic Anaeromyxobacter Isolates from Soils.</title>
        <authorList>
            <person name="Masuda Y."/>
            <person name="Yamanaka H."/>
            <person name="Xu Z.X."/>
            <person name="Shiratori Y."/>
            <person name="Aono T."/>
            <person name="Amachi S."/>
            <person name="Senoo K."/>
            <person name="Itoh H."/>
        </authorList>
    </citation>
    <scope>NUCLEOTIDE SEQUENCE [LARGE SCALE GENOMIC DNA]</scope>
    <source>
        <strain evidence="14">R267</strain>
    </source>
</reference>
<dbReference type="InterPro" id="IPR036830">
    <property type="entry name" value="PP_kinase_middle_dom_sf"/>
</dbReference>
<dbReference type="InterPro" id="IPR025198">
    <property type="entry name" value="PPK_N_dom"/>
</dbReference>